<protein>
    <submittedName>
        <fullName evidence="2">Uncharacterized protein</fullName>
    </submittedName>
</protein>
<proteinExistence type="predicted"/>
<feature type="compositionally biased region" description="Polar residues" evidence="1">
    <location>
        <begin position="287"/>
        <end position="301"/>
    </location>
</feature>
<reference evidence="2" key="1">
    <citation type="submission" date="2015-10" db="EMBL/GenBank/DDBJ databases">
        <authorList>
            <person name="Regsiter A."/>
            <person name="william w."/>
        </authorList>
    </citation>
    <scope>NUCLEOTIDE SEQUENCE</scope>
    <source>
        <strain evidence="2">Montdore</strain>
    </source>
</reference>
<gene>
    <name evidence="2" type="ORF">GSTUAT00007918001</name>
</gene>
<feature type="compositionally biased region" description="Basic and acidic residues" evidence="1">
    <location>
        <begin position="137"/>
        <end position="163"/>
    </location>
</feature>
<sequence>MDCRHYRDQVLDNCRALFNADVRILTYTRAPLGGRDCIASKLNYHAIIVSKDSAGKLGRENALLGPSHALSRQGAVVALLKQTEEMLGDMLQKREEEGGEVMGLRRGGIDTEVRNQETRSIPSSPSSFSDTSTSLAREMETEAKYPHQDPVPTREESVLPRNPRDSEIGIALLGARDSSLGVQVRPGWRGLLASQADAAPPKPSLPQPPLVERNSQSLSTPAPQSLPGPRAIGPVKATCLTPATHHKSLINTPEMGMHRTEDSGSPGALSPFSAGWDFTRMHRVGRSSYQSTGSDTAQYESGTEAGYESEVSQTTFATDPGFITPRSATPTGTERLDSKQKPEQDLSSFNRALLKNEVELAVKTLLHGLAGQVGSPNDFS</sequence>
<evidence type="ECO:0000313" key="3">
    <source>
        <dbReference type="Proteomes" id="UP001412239"/>
    </source>
</evidence>
<feature type="region of interest" description="Disordered" evidence="1">
    <location>
        <begin position="114"/>
        <end position="163"/>
    </location>
</feature>
<dbReference type="EMBL" id="LN891155">
    <property type="protein sequence ID" value="CUS07974.1"/>
    <property type="molecule type" value="Genomic_DNA"/>
</dbReference>
<feature type="region of interest" description="Disordered" evidence="1">
    <location>
        <begin position="287"/>
        <end position="344"/>
    </location>
</feature>
<accession>A0A292PLG5</accession>
<feature type="compositionally biased region" description="Basic and acidic residues" evidence="1">
    <location>
        <begin position="334"/>
        <end position="344"/>
    </location>
</feature>
<dbReference type="Proteomes" id="UP001412239">
    <property type="component" value="Unassembled WGS sequence"/>
</dbReference>
<feature type="compositionally biased region" description="Pro residues" evidence="1">
    <location>
        <begin position="200"/>
        <end position="209"/>
    </location>
</feature>
<feature type="compositionally biased region" description="Polar residues" evidence="1">
    <location>
        <begin position="213"/>
        <end position="223"/>
    </location>
</feature>
<feature type="compositionally biased region" description="Low complexity" evidence="1">
    <location>
        <begin position="120"/>
        <end position="134"/>
    </location>
</feature>
<keyword evidence="3" id="KW-1185">Reference proteome</keyword>
<evidence type="ECO:0000256" key="1">
    <source>
        <dbReference type="SAM" id="MobiDB-lite"/>
    </source>
</evidence>
<feature type="region of interest" description="Disordered" evidence="1">
    <location>
        <begin position="196"/>
        <end position="230"/>
    </location>
</feature>
<dbReference type="AlphaFoldDB" id="A0A292PLG5"/>
<name>A0A292PLG5_9PEZI</name>
<evidence type="ECO:0000313" key="2">
    <source>
        <dbReference type="EMBL" id="CUS07974.1"/>
    </source>
</evidence>
<organism evidence="2 3">
    <name type="scientific">Tuber aestivum</name>
    <name type="common">summer truffle</name>
    <dbReference type="NCBI Taxonomy" id="59557"/>
    <lineage>
        <taxon>Eukaryota</taxon>
        <taxon>Fungi</taxon>
        <taxon>Dikarya</taxon>
        <taxon>Ascomycota</taxon>
        <taxon>Pezizomycotina</taxon>
        <taxon>Pezizomycetes</taxon>
        <taxon>Pezizales</taxon>
        <taxon>Tuberaceae</taxon>
        <taxon>Tuber</taxon>
    </lineage>
</organism>